<dbReference type="AlphaFoldDB" id="A0A9P1E6S5"/>
<organism evidence="2 3">
    <name type="scientific">Cuscuta europaea</name>
    <name type="common">European dodder</name>
    <dbReference type="NCBI Taxonomy" id="41803"/>
    <lineage>
        <taxon>Eukaryota</taxon>
        <taxon>Viridiplantae</taxon>
        <taxon>Streptophyta</taxon>
        <taxon>Embryophyta</taxon>
        <taxon>Tracheophyta</taxon>
        <taxon>Spermatophyta</taxon>
        <taxon>Magnoliopsida</taxon>
        <taxon>eudicotyledons</taxon>
        <taxon>Gunneridae</taxon>
        <taxon>Pentapetalae</taxon>
        <taxon>asterids</taxon>
        <taxon>lamiids</taxon>
        <taxon>Solanales</taxon>
        <taxon>Convolvulaceae</taxon>
        <taxon>Cuscuteae</taxon>
        <taxon>Cuscuta</taxon>
        <taxon>Cuscuta subgen. Cuscuta</taxon>
    </lineage>
</organism>
<sequence length="162" mass="17991">MDRPKGPLLIKNKPRLGSSSRRPQHHEQSSTYERTNSERRETSAATLLEPTEGYRRLSSLESPSPSNGQQLQRHHLLSHGLRRFPLYAGEQAVPTIRPTAPSVRRQVRGAKTCSRCCPQSTKPVLLGQSTRKEQRIDMTDPSLCQASSATGILKAKFSASGF</sequence>
<reference evidence="2" key="1">
    <citation type="submission" date="2022-07" db="EMBL/GenBank/DDBJ databases">
        <authorList>
            <person name="Macas J."/>
            <person name="Novak P."/>
            <person name="Neumann P."/>
        </authorList>
    </citation>
    <scope>NUCLEOTIDE SEQUENCE</scope>
</reference>
<dbReference type="Proteomes" id="UP001152484">
    <property type="component" value="Unassembled WGS sequence"/>
</dbReference>
<name>A0A9P1E6S5_CUSEU</name>
<evidence type="ECO:0000313" key="3">
    <source>
        <dbReference type="Proteomes" id="UP001152484"/>
    </source>
</evidence>
<dbReference type="EMBL" id="CAMAPE010000016">
    <property type="protein sequence ID" value="CAH9082715.1"/>
    <property type="molecule type" value="Genomic_DNA"/>
</dbReference>
<gene>
    <name evidence="2" type="ORF">CEURO_LOCUS8358</name>
</gene>
<keyword evidence="3" id="KW-1185">Reference proteome</keyword>
<feature type="region of interest" description="Disordered" evidence="1">
    <location>
        <begin position="1"/>
        <end position="73"/>
    </location>
</feature>
<evidence type="ECO:0000256" key="1">
    <source>
        <dbReference type="SAM" id="MobiDB-lite"/>
    </source>
</evidence>
<protein>
    <submittedName>
        <fullName evidence="2">Uncharacterized protein</fullName>
    </submittedName>
</protein>
<comment type="caution">
    <text evidence="2">The sequence shown here is derived from an EMBL/GenBank/DDBJ whole genome shotgun (WGS) entry which is preliminary data.</text>
</comment>
<accession>A0A9P1E6S5</accession>
<evidence type="ECO:0000313" key="2">
    <source>
        <dbReference type="EMBL" id="CAH9082715.1"/>
    </source>
</evidence>
<feature type="compositionally biased region" description="Low complexity" evidence="1">
    <location>
        <begin position="56"/>
        <end position="66"/>
    </location>
</feature>
<proteinExistence type="predicted"/>